<dbReference type="EMBL" id="JBHUGI010000003">
    <property type="protein sequence ID" value="MFD1926701.1"/>
    <property type="molecule type" value="Genomic_DNA"/>
</dbReference>
<dbReference type="InterPro" id="IPR039076">
    <property type="entry name" value="DivIC"/>
</dbReference>
<gene>
    <name evidence="3" type="ORF">ACFSFY_01255</name>
</gene>
<dbReference type="Pfam" id="PF04977">
    <property type="entry name" value="DivIC"/>
    <property type="match status" value="1"/>
</dbReference>
<feature type="transmembrane region" description="Helical" evidence="2">
    <location>
        <begin position="42"/>
        <end position="61"/>
    </location>
</feature>
<keyword evidence="2" id="KW-1133">Transmembrane helix</keyword>
<protein>
    <submittedName>
        <fullName evidence="3">Septum formation initiator family protein</fullName>
    </submittedName>
</protein>
<evidence type="ECO:0000256" key="1">
    <source>
        <dbReference type="SAM" id="Coils"/>
    </source>
</evidence>
<keyword evidence="1" id="KW-0175">Coiled coil</keyword>
<dbReference type="InterPro" id="IPR007060">
    <property type="entry name" value="FtsL/DivIC"/>
</dbReference>
<keyword evidence="2" id="KW-0812">Transmembrane</keyword>
<accession>A0ABW4SBF6</accession>
<keyword evidence="4" id="KW-1185">Reference proteome</keyword>
<dbReference type="Proteomes" id="UP001597218">
    <property type="component" value="Unassembled WGS sequence"/>
</dbReference>
<dbReference type="RefSeq" id="WP_381535362.1">
    <property type="nucleotide sequence ID" value="NZ_JBHUGI010000003.1"/>
</dbReference>
<organism evidence="3 4">
    <name type="scientific">Sporosarcina siberiensis</name>
    <dbReference type="NCBI Taxonomy" id="1365606"/>
    <lineage>
        <taxon>Bacteria</taxon>
        <taxon>Bacillati</taxon>
        <taxon>Bacillota</taxon>
        <taxon>Bacilli</taxon>
        <taxon>Bacillales</taxon>
        <taxon>Caryophanaceae</taxon>
        <taxon>Sporosarcina</taxon>
    </lineage>
</organism>
<name>A0ABW4SBF6_9BACL</name>
<dbReference type="PANTHER" id="PTHR40027">
    <property type="entry name" value="CELL DIVISION PROTEIN DIVIC"/>
    <property type="match status" value="1"/>
</dbReference>
<dbReference type="PANTHER" id="PTHR40027:SF1">
    <property type="entry name" value="CELL DIVISION PROTEIN DIVIC"/>
    <property type="match status" value="1"/>
</dbReference>
<evidence type="ECO:0000256" key="2">
    <source>
        <dbReference type="SAM" id="Phobius"/>
    </source>
</evidence>
<keyword evidence="2" id="KW-0472">Membrane</keyword>
<evidence type="ECO:0000313" key="4">
    <source>
        <dbReference type="Proteomes" id="UP001597218"/>
    </source>
</evidence>
<evidence type="ECO:0000313" key="3">
    <source>
        <dbReference type="EMBL" id="MFD1926701.1"/>
    </source>
</evidence>
<feature type="coiled-coil region" evidence="1">
    <location>
        <begin position="67"/>
        <end position="101"/>
    </location>
</feature>
<comment type="caution">
    <text evidence="3">The sequence shown here is derived from an EMBL/GenBank/DDBJ whole genome shotgun (WGS) entry which is preliminary data.</text>
</comment>
<sequence length="130" mass="15133">MEPKQQRKPLANVASIQTEYVRSLHKKEERIRARKVRLYRRLAAYAIAAIIILGTLTSTFINQKQALSVKEQKVVELLAELEVVTDEQEMLNRQIVKLSDDDYIAKLARKNYFLSDKNEIIFSTPDKKKK</sequence>
<proteinExistence type="predicted"/>
<reference evidence="4" key="1">
    <citation type="journal article" date="2019" name="Int. J. Syst. Evol. Microbiol.">
        <title>The Global Catalogue of Microorganisms (GCM) 10K type strain sequencing project: providing services to taxonomists for standard genome sequencing and annotation.</title>
        <authorList>
            <consortium name="The Broad Institute Genomics Platform"/>
            <consortium name="The Broad Institute Genome Sequencing Center for Infectious Disease"/>
            <person name="Wu L."/>
            <person name="Ma J."/>
        </authorList>
    </citation>
    <scope>NUCLEOTIDE SEQUENCE [LARGE SCALE GENOMIC DNA]</scope>
    <source>
        <strain evidence="4">CGMCC 4.7177</strain>
    </source>
</reference>